<evidence type="ECO:0000256" key="1">
    <source>
        <dbReference type="SAM" id="MobiDB-lite"/>
    </source>
</evidence>
<feature type="chain" id="PRO_5046785342" evidence="2">
    <location>
        <begin position="27"/>
        <end position="169"/>
    </location>
</feature>
<evidence type="ECO:0000256" key="2">
    <source>
        <dbReference type="SAM" id="SignalP"/>
    </source>
</evidence>
<dbReference type="RefSeq" id="WP_309967011.1">
    <property type="nucleotide sequence ID" value="NZ_JAVDWH010000001.1"/>
</dbReference>
<sequence>MNRTIRNLVIAVPLATVGFTMVGATAATAGPNGPVIIIQPNGGDPEPPKPKPQDKAPVPQPKGPQDKAPVPQPKGPQDKAPAPQPQAPQAPDTDTAEKKEAKVVAVDSAKGSPDSIDRSEDLFAGEAFETELVADDTDNGGLDITWLLVGGGIVTASGIAFAASKRANA</sequence>
<accession>A0ABU1ULC3</accession>
<protein>
    <submittedName>
        <fullName evidence="3">Uncharacterized protein</fullName>
    </submittedName>
</protein>
<keyword evidence="2" id="KW-0732">Signal</keyword>
<keyword evidence="4" id="KW-1185">Reference proteome</keyword>
<name>A0ABU1ULC3_9ACTN</name>
<comment type="caution">
    <text evidence="3">The sequence shown here is derived from an EMBL/GenBank/DDBJ whole genome shotgun (WGS) entry which is preliminary data.</text>
</comment>
<evidence type="ECO:0000313" key="4">
    <source>
        <dbReference type="Proteomes" id="UP001257739"/>
    </source>
</evidence>
<dbReference type="EMBL" id="JAVDWH010000001">
    <property type="protein sequence ID" value="MDR7085954.1"/>
    <property type="molecule type" value="Genomic_DNA"/>
</dbReference>
<reference evidence="3 4" key="1">
    <citation type="submission" date="2023-07" db="EMBL/GenBank/DDBJ databases">
        <title>Sorghum-associated microbial communities from plants grown in Nebraska, USA.</title>
        <authorList>
            <person name="Schachtman D."/>
        </authorList>
    </citation>
    <scope>NUCLEOTIDE SEQUENCE [LARGE SCALE GENOMIC DNA]</scope>
    <source>
        <strain evidence="3 4">BE248</strain>
    </source>
</reference>
<feature type="region of interest" description="Disordered" evidence="1">
    <location>
        <begin position="27"/>
        <end position="118"/>
    </location>
</feature>
<dbReference type="Proteomes" id="UP001257739">
    <property type="component" value="Unassembled WGS sequence"/>
</dbReference>
<evidence type="ECO:0000313" key="3">
    <source>
        <dbReference type="EMBL" id="MDR7085954.1"/>
    </source>
</evidence>
<feature type="signal peptide" evidence="2">
    <location>
        <begin position="1"/>
        <end position="26"/>
    </location>
</feature>
<proteinExistence type="predicted"/>
<organism evidence="3 4">
    <name type="scientific">Aeromicrobium panaciterrae</name>
    <dbReference type="NCBI Taxonomy" id="363861"/>
    <lineage>
        <taxon>Bacteria</taxon>
        <taxon>Bacillati</taxon>
        <taxon>Actinomycetota</taxon>
        <taxon>Actinomycetes</taxon>
        <taxon>Propionibacteriales</taxon>
        <taxon>Nocardioidaceae</taxon>
        <taxon>Aeromicrobium</taxon>
    </lineage>
</organism>
<gene>
    <name evidence="3" type="ORF">J2X11_000793</name>
</gene>